<comment type="caution">
    <text evidence="1">The sequence shown here is derived from an EMBL/GenBank/DDBJ whole genome shotgun (WGS) entry which is preliminary data.</text>
</comment>
<name>A0A9W8P0G7_9AGAR</name>
<sequence length="308" mass="34381">MLTGGWSRECEHFTFLLTFHYPLSPPSKTPNGATDKPRFQKVRELATYLCTFCDRTPHIVQTGNQRRFAALHPLARQQTVSRTLHPTGNPCSKRVHVRLVCSTSFTHSPTSVSHTLHPFTQSRDTNESNADSFAAFPARYTPQAIPAANESTFDSFAAPPSPTRQRAFLTRYTPSPNRATANESTLDSFVTFLARYTPSPTRPLDSFARFPAQTSPRWTRSTLERIVPKALLRTLIVFVALPSIINSTHINQLSYWLTFFLSHGFLVVFYPNMCEYLLNPPCLLHSFILPCLLSGVGRSCGSGAAVTA</sequence>
<reference evidence="1 2" key="1">
    <citation type="journal article" date="2023" name="Proc. Natl. Acad. Sci. U.S.A.">
        <title>A global phylogenomic analysis of the shiitake genus Lentinula.</title>
        <authorList>
            <person name="Sierra-Patev S."/>
            <person name="Min B."/>
            <person name="Naranjo-Ortiz M."/>
            <person name="Looney B."/>
            <person name="Konkel Z."/>
            <person name="Slot J.C."/>
            <person name="Sakamoto Y."/>
            <person name="Steenwyk J.L."/>
            <person name="Rokas A."/>
            <person name="Carro J."/>
            <person name="Camarero S."/>
            <person name="Ferreira P."/>
            <person name="Molpeceres G."/>
            <person name="Ruiz-Duenas F.J."/>
            <person name="Serrano A."/>
            <person name="Henrissat B."/>
            <person name="Drula E."/>
            <person name="Hughes K.W."/>
            <person name="Mata J.L."/>
            <person name="Ishikawa N.K."/>
            <person name="Vargas-Isla R."/>
            <person name="Ushijima S."/>
            <person name="Smith C.A."/>
            <person name="Donoghue J."/>
            <person name="Ahrendt S."/>
            <person name="Andreopoulos W."/>
            <person name="He G."/>
            <person name="LaButti K."/>
            <person name="Lipzen A."/>
            <person name="Ng V."/>
            <person name="Riley R."/>
            <person name="Sandor L."/>
            <person name="Barry K."/>
            <person name="Martinez A.T."/>
            <person name="Xiao Y."/>
            <person name="Gibbons J.G."/>
            <person name="Terashima K."/>
            <person name="Grigoriev I.V."/>
            <person name="Hibbett D."/>
        </authorList>
    </citation>
    <scope>NUCLEOTIDE SEQUENCE [LARGE SCALE GENOMIC DNA]</scope>
    <source>
        <strain evidence="1 2">TFB7810</strain>
    </source>
</reference>
<dbReference type="EMBL" id="JANVFU010000007">
    <property type="protein sequence ID" value="KAJ3744518.1"/>
    <property type="molecule type" value="Genomic_DNA"/>
</dbReference>
<keyword evidence="2" id="KW-1185">Reference proteome</keyword>
<organism evidence="1 2">
    <name type="scientific">Lentinula detonsa</name>
    <dbReference type="NCBI Taxonomy" id="2804962"/>
    <lineage>
        <taxon>Eukaryota</taxon>
        <taxon>Fungi</taxon>
        <taxon>Dikarya</taxon>
        <taxon>Basidiomycota</taxon>
        <taxon>Agaricomycotina</taxon>
        <taxon>Agaricomycetes</taxon>
        <taxon>Agaricomycetidae</taxon>
        <taxon>Agaricales</taxon>
        <taxon>Marasmiineae</taxon>
        <taxon>Omphalotaceae</taxon>
        <taxon>Lentinula</taxon>
    </lineage>
</organism>
<gene>
    <name evidence="1" type="ORF">DFH05DRAFT_1195925</name>
</gene>
<evidence type="ECO:0000313" key="1">
    <source>
        <dbReference type="EMBL" id="KAJ3744518.1"/>
    </source>
</evidence>
<proteinExistence type="predicted"/>
<evidence type="ECO:0000313" key="2">
    <source>
        <dbReference type="Proteomes" id="UP001142393"/>
    </source>
</evidence>
<accession>A0A9W8P0G7</accession>
<dbReference type="AlphaFoldDB" id="A0A9W8P0G7"/>
<protein>
    <submittedName>
        <fullName evidence="1">Uncharacterized protein</fullName>
    </submittedName>
</protein>
<dbReference type="Proteomes" id="UP001142393">
    <property type="component" value="Unassembled WGS sequence"/>
</dbReference>